<gene>
    <name evidence="2" type="ORF">QRX60_32625</name>
</gene>
<feature type="chain" id="PRO_5040949876" description="Serine protease" evidence="1">
    <location>
        <begin position="34"/>
        <end position="296"/>
    </location>
</feature>
<proteinExistence type="predicted"/>
<evidence type="ECO:0000256" key="1">
    <source>
        <dbReference type="SAM" id="SignalP"/>
    </source>
</evidence>
<evidence type="ECO:0000313" key="3">
    <source>
        <dbReference type="Proteomes" id="UP001239397"/>
    </source>
</evidence>
<dbReference type="EMBL" id="CP127295">
    <property type="protein sequence ID" value="WIX98790.1"/>
    <property type="molecule type" value="Genomic_DNA"/>
</dbReference>
<keyword evidence="1" id="KW-0732">Signal</keyword>
<keyword evidence="3" id="KW-1185">Reference proteome</keyword>
<evidence type="ECO:0008006" key="4">
    <source>
        <dbReference type="Google" id="ProtNLM"/>
    </source>
</evidence>
<name>A0A9Y2JJU1_9PSEU</name>
<sequence length="296" mass="30230">MSLISEIRWGRVGTAVCVAAMGLAAAMTGTAQAAVPGQAAPHHPAASHKIVMHQRGAHASPRTPLSDLAWGGGPVEHNTKVYLVFWGSQWKSDANGVQSYLTNFFAGLGNGSERWSNVMDQYTDSSGNASSGSPVLGGTWVDSASAAPSSASAAQISAEANRGASHFGVSGVNADVFVVSPSGTSPDNFPNAGFCAWHDWNGTVAYTNMPYVLDAGSGCGANSVQNSLDGFSIVGGHEYAEAETDPQAGNGWLDSSGEENGDLCAWQGLTALSTSAGRFAVQPTWSNAVGGCATSA</sequence>
<dbReference type="RefSeq" id="WP_285995273.1">
    <property type="nucleotide sequence ID" value="NZ_CP127295.1"/>
</dbReference>
<protein>
    <recommendedName>
        <fullName evidence="4">Serine protease</fullName>
    </recommendedName>
</protein>
<evidence type="ECO:0000313" key="2">
    <source>
        <dbReference type="EMBL" id="WIX98790.1"/>
    </source>
</evidence>
<reference evidence="2 3" key="1">
    <citation type="submission" date="2023-06" db="EMBL/GenBank/DDBJ databases">
        <authorList>
            <person name="Oyuntsetseg B."/>
            <person name="Kim S.B."/>
        </authorList>
    </citation>
    <scope>NUCLEOTIDE SEQUENCE [LARGE SCALE GENOMIC DNA]</scope>
    <source>
        <strain evidence="2 3">4-36</strain>
    </source>
</reference>
<dbReference type="KEGG" id="amog:QRX60_32625"/>
<dbReference type="Proteomes" id="UP001239397">
    <property type="component" value="Chromosome"/>
</dbReference>
<accession>A0A9Y2JJU1</accession>
<dbReference type="AlphaFoldDB" id="A0A9Y2JJU1"/>
<organism evidence="2 3">
    <name type="scientific">Amycolatopsis mongoliensis</name>
    <dbReference type="NCBI Taxonomy" id="715475"/>
    <lineage>
        <taxon>Bacteria</taxon>
        <taxon>Bacillati</taxon>
        <taxon>Actinomycetota</taxon>
        <taxon>Actinomycetes</taxon>
        <taxon>Pseudonocardiales</taxon>
        <taxon>Pseudonocardiaceae</taxon>
        <taxon>Amycolatopsis</taxon>
    </lineage>
</organism>
<feature type="signal peptide" evidence="1">
    <location>
        <begin position="1"/>
        <end position="33"/>
    </location>
</feature>